<dbReference type="OrthoDB" id="9801997at2"/>
<keyword evidence="2" id="KW-0575">Peroxidase</keyword>
<comment type="caution">
    <text evidence="2">The sequence shown here is derived from an EMBL/GenBank/DDBJ whole genome shotgun (WGS) entry which is preliminary data.</text>
</comment>
<gene>
    <name evidence="2" type="ORF">C7I55_09740</name>
</gene>
<evidence type="ECO:0000259" key="1">
    <source>
        <dbReference type="Pfam" id="PF02627"/>
    </source>
</evidence>
<dbReference type="Gene3D" id="1.20.1290.10">
    <property type="entry name" value="AhpD-like"/>
    <property type="match status" value="1"/>
</dbReference>
<dbReference type="EMBL" id="PXYI01000003">
    <property type="protein sequence ID" value="PSJ40597.1"/>
    <property type="molecule type" value="Genomic_DNA"/>
</dbReference>
<dbReference type="Proteomes" id="UP000241167">
    <property type="component" value="Unassembled WGS sequence"/>
</dbReference>
<dbReference type="InterPro" id="IPR004675">
    <property type="entry name" value="AhpD_core"/>
</dbReference>
<name>A0A2P7QRM4_9SPHN</name>
<dbReference type="NCBIfam" id="TIGR00778">
    <property type="entry name" value="ahpD_dom"/>
    <property type="match status" value="1"/>
</dbReference>
<dbReference type="AlphaFoldDB" id="A0A2P7QRM4"/>
<sequence length="167" mass="17858">MTATLNPYAVAPAAMKAWMAASTHIEAGLEPSLVELVKIRASQINQCANCLNMHTSDARAAGETEQRLHLLAAWREAPVYTPRERAALGWTDALTRLSEGADLAAARAALEAEFTPEEQVKLTLMINVINGWNRLAVGFHLWYETGKAATVAAAAQSPAPAAQPALV</sequence>
<dbReference type="SUPFAM" id="SSF69118">
    <property type="entry name" value="AhpD-like"/>
    <property type="match status" value="1"/>
</dbReference>
<reference evidence="2 3" key="1">
    <citation type="submission" date="2018-03" db="EMBL/GenBank/DDBJ databases">
        <title>The draft genome of Sphingosinicella sp. GL-C-18.</title>
        <authorList>
            <person name="Liu L."/>
            <person name="Li L."/>
            <person name="Liang L."/>
            <person name="Zhang X."/>
            <person name="Wang T."/>
        </authorList>
    </citation>
    <scope>NUCLEOTIDE SEQUENCE [LARGE SCALE GENOMIC DNA]</scope>
    <source>
        <strain evidence="2 3">GL-C-18</strain>
    </source>
</reference>
<proteinExistence type="predicted"/>
<evidence type="ECO:0000313" key="2">
    <source>
        <dbReference type="EMBL" id="PSJ40597.1"/>
    </source>
</evidence>
<organism evidence="2 3">
    <name type="scientific">Allosphingosinicella deserti</name>
    <dbReference type="NCBI Taxonomy" id="2116704"/>
    <lineage>
        <taxon>Bacteria</taxon>
        <taxon>Pseudomonadati</taxon>
        <taxon>Pseudomonadota</taxon>
        <taxon>Alphaproteobacteria</taxon>
        <taxon>Sphingomonadales</taxon>
        <taxon>Sphingomonadaceae</taxon>
        <taxon>Allosphingosinicella</taxon>
    </lineage>
</organism>
<keyword evidence="2" id="KW-0560">Oxidoreductase</keyword>
<dbReference type="Pfam" id="PF02627">
    <property type="entry name" value="CMD"/>
    <property type="match status" value="1"/>
</dbReference>
<dbReference type="InterPro" id="IPR029032">
    <property type="entry name" value="AhpD-like"/>
</dbReference>
<accession>A0A2P7QRM4</accession>
<keyword evidence="3" id="KW-1185">Reference proteome</keyword>
<dbReference type="RefSeq" id="WP_106512749.1">
    <property type="nucleotide sequence ID" value="NZ_PXYI01000003.1"/>
</dbReference>
<dbReference type="InterPro" id="IPR003779">
    <property type="entry name" value="CMD-like"/>
</dbReference>
<dbReference type="GO" id="GO:0051920">
    <property type="term" value="F:peroxiredoxin activity"/>
    <property type="evidence" value="ECO:0007669"/>
    <property type="project" value="InterPro"/>
</dbReference>
<evidence type="ECO:0000313" key="3">
    <source>
        <dbReference type="Proteomes" id="UP000241167"/>
    </source>
</evidence>
<protein>
    <submittedName>
        <fullName evidence="2">Alkylhydroperoxidase</fullName>
    </submittedName>
</protein>
<dbReference type="PANTHER" id="PTHR34846:SF10">
    <property type="entry name" value="CYTOPLASMIC PROTEIN"/>
    <property type="match status" value="1"/>
</dbReference>
<dbReference type="PANTHER" id="PTHR34846">
    <property type="entry name" value="4-CARBOXYMUCONOLACTONE DECARBOXYLASE FAMILY PROTEIN (AFU_ORTHOLOGUE AFUA_6G11590)"/>
    <property type="match status" value="1"/>
</dbReference>
<feature type="domain" description="Carboxymuconolactone decarboxylase-like" evidence="1">
    <location>
        <begin position="12"/>
        <end position="92"/>
    </location>
</feature>